<dbReference type="PANTHER" id="PTHR10110:SF86">
    <property type="entry name" value="SODIUM_HYDROGEN EXCHANGER 7"/>
    <property type="match status" value="1"/>
</dbReference>
<keyword evidence="9" id="KW-0739">Sodium transport</keyword>
<name>A0A0S3K8K2_9ENTE</name>
<dbReference type="GO" id="GO:0098719">
    <property type="term" value="P:sodium ion import across plasma membrane"/>
    <property type="evidence" value="ECO:0007669"/>
    <property type="project" value="TreeGrafter"/>
</dbReference>
<evidence type="ECO:0000256" key="2">
    <source>
        <dbReference type="ARBA" id="ARBA00022448"/>
    </source>
</evidence>
<feature type="transmembrane region" description="Helical" evidence="10">
    <location>
        <begin position="350"/>
        <end position="372"/>
    </location>
</feature>
<evidence type="ECO:0000256" key="5">
    <source>
        <dbReference type="ARBA" id="ARBA00022989"/>
    </source>
</evidence>
<dbReference type="RefSeq" id="WP_071879108.1">
    <property type="nucleotide sequence ID" value="NZ_JXLC01000032.1"/>
</dbReference>
<feature type="transmembrane region" description="Helical" evidence="10">
    <location>
        <begin position="152"/>
        <end position="174"/>
    </location>
</feature>
<keyword evidence="7" id="KW-0406">Ion transport</keyword>
<feature type="transmembrane region" description="Helical" evidence="10">
    <location>
        <begin position="274"/>
        <end position="297"/>
    </location>
</feature>
<evidence type="ECO:0000313" key="12">
    <source>
        <dbReference type="EMBL" id="ALS00634.1"/>
    </source>
</evidence>
<dbReference type="InterPro" id="IPR018422">
    <property type="entry name" value="Cation/H_exchanger_CPA1"/>
</dbReference>
<evidence type="ECO:0000259" key="11">
    <source>
        <dbReference type="Pfam" id="PF00999"/>
    </source>
</evidence>
<dbReference type="Proteomes" id="UP000065511">
    <property type="component" value="Chromosome"/>
</dbReference>
<feature type="transmembrane region" description="Helical" evidence="10">
    <location>
        <begin position="309"/>
        <end position="335"/>
    </location>
</feature>
<feature type="transmembrane region" description="Helical" evidence="10">
    <location>
        <begin position="180"/>
        <end position="200"/>
    </location>
</feature>
<feature type="transmembrane region" description="Helical" evidence="10">
    <location>
        <begin position="221"/>
        <end position="254"/>
    </location>
</feature>
<feature type="transmembrane region" description="Helical" evidence="10">
    <location>
        <begin position="517"/>
        <end position="536"/>
    </location>
</feature>
<keyword evidence="5 10" id="KW-1133">Transmembrane helix</keyword>
<evidence type="ECO:0000256" key="10">
    <source>
        <dbReference type="SAM" id="Phobius"/>
    </source>
</evidence>
<evidence type="ECO:0000313" key="13">
    <source>
        <dbReference type="EMBL" id="OJG86514.1"/>
    </source>
</evidence>
<organism evidence="13 15">
    <name type="scientific">Enterococcus silesiacus</name>
    <dbReference type="NCBI Taxonomy" id="332949"/>
    <lineage>
        <taxon>Bacteria</taxon>
        <taxon>Bacillati</taxon>
        <taxon>Bacillota</taxon>
        <taxon>Bacilli</taxon>
        <taxon>Lactobacillales</taxon>
        <taxon>Enterococcaceae</taxon>
        <taxon>Enterococcus</taxon>
    </lineage>
</organism>
<dbReference type="GO" id="GO:0051453">
    <property type="term" value="P:regulation of intracellular pH"/>
    <property type="evidence" value="ECO:0007669"/>
    <property type="project" value="TreeGrafter"/>
</dbReference>
<evidence type="ECO:0000256" key="7">
    <source>
        <dbReference type="ARBA" id="ARBA00023065"/>
    </source>
</evidence>
<gene>
    <name evidence="12" type="ORF">ATZ33_04370</name>
    <name evidence="13" type="ORF">RV15_GL002373</name>
</gene>
<dbReference type="Proteomes" id="UP000183039">
    <property type="component" value="Unassembled WGS sequence"/>
</dbReference>
<dbReference type="GO" id="GO:0015386">
    <property type="term" value="F:potassium:proton antiporter activity"/>
    <property type="evidence" value="ECO:0007669"/>
    <property type="project" value="TreeGrafter"/>
</dbReference>
<feature type="domain" description="Cation/H+ exchanger transmembrane" evidence="11">
    <location>
        <begin position="11"/>
        <end position="407"/>
    </location>
</feature>
<dbReference type="Gene3D" id="6.10.140.1330">
    <property type="match status" value="1"/>
</dbReference>
<dbReference type="PANTHER" id="PTHR10110">
    <property type="entry name" value="SODIUM/HYDROGEN EXCHANGER"/>
    <property type="match status" value="1"/>
</dbReference>
<evidence type="ECO:0000256" key="8">
    <source>
        <dbReference type="ARBA" id="ARBA00023136"/>
    </source>
</evidence>
<feature type="transmembrane region" description="Helical" evidence="10">
    <location>
        <begin position="109"/>
        <end position="131"/>
    </location>
</feature>
<keyword evidence="2" id="KW-0813">Transport</keyword>
<evidence type="ECO:0000313" key="15">
    <source>
        <dbReference type="Proteomes" id="UP000183039"/>
    </source>
</evidence>
<dbReference type="KEGG" id="ess:ATZ33_04370"/>
<accession>A0A0S3K8K2</accession>
<dbReference type="InterPro" id="IPR006153">
    <property type="entry name" value="Cation/H_exchanger_TM"/>
</dbReference>
<feature type="transmembrane region" description="Helical" evidence="10">
    <location>
        <begin position="6"/>
        <end position="24"/>
    </location>
</feature>
<proteinExistence type="predicted"/>
<dbReference type="OrthoDB" id="9809206at2"/>
<keyword evidence="8 10" id="KW-0472">Membrane</keyword>
<evidence type="ECO:0000256" key="6">
    <source>
        <dbReference type="ARBA" id="ARBA00023053"/>
    </source>
</evidence>
<dbReference type="EMBL" id="CP013614">
    <property type="protein sequence ID" value="ALS00634.1"/>
    <property type="molecule type" value="Genomic_DNA"/>
</dbReference>
<feature type="transmembrane region" description="Helical" evidence="10">
    <location>
        <begin position="384"/>
        <end position="407"/>
    </location>
</feature>
<dbReference type="GO" id="GO:0005886">
    <property type="term" value="C:plasma membrane"/>
    <property type="evidence" value="ECO:0007669"/>
    <property type="project" value="UniProtKB-SubCell"/>
</dbReference>
<sequence length="687" mass="77058">MEFVYLIIVFVFAITFSNVFNRIFPIIPLPIMQIIVGVLIGLTDIGREITFEPEIFLVMIIAPLLFREGERNDISATMKNFSVILFLAFIGVLITLVSVGWALHIIIPALPIAACFALGAALGPTDAVAVGSLSGKIQIPPKAMHILEGEGLINDASGVTAFQFALAALLTGSFSATDAGITLIVSSIGGAIVGAVLVMIKRQVVMILEKASARDVTGYLLLELLLPFLAYMVAELFHVSGIIAAVVAGVMQAASFKKVSLFEAELSSVSESTWGTITFTLNALVFLFLGIELSQVFSPIWNSETYSNSFLMVVILILSITLFAARFLSIVLIYSVKNGLKNIWQSMNEMLILTFGGVKGTVSLATIFILPLTINGQDFPERSLLLFITACVILVTLVGGILVLPFLTESDEVESSNIQGIILLQEVIERLKQINQDDPHVEMNVVIENYQDRVKELYTEQLPSDQRQEVQELRALVVSIERDGLEESFRQKEIGIEGYRLYERLISRMERSIARQLLSIIGFWLLFVRQIIAFFVHPKMLFARKDEENRREFKKEELENVRQVFLQNTEVILKSLDNLKGVYDDEIIRFFIEGRLQLAQRLEDGTFIDSFIVRSQSNYVKELLIGYQEERKVIDEYETTEKISSFEANEYRKNVNLLESYSINDISGTIPLRKLTRELKKEAEEEN</sequence>
<evidence type="ECO:0000256" key="1">
    <source>
        <dbReference type="ARBA" id="ARBA00004651"/>
    </source>
</evidence>
<keyword evidence="3" id="KW-1003">Cell membrane</keyword>
<reference evidence="13 15" key="1">
    <citation type="submission" date="2014-12" db="EMBL/GenBank/DDBJ databases">
        <title>Draft genome sequences of 29 type strains of Enterococci.</title>
        <authorList>
            <person name="Zhong Z."/>
            <person name="Sun Z."/>
            <person name="Liu W."/>
            <person name="Zhang W."/>
            <person name="Zhang H."/>
        </authorList>
    </citation>
    <scope>NUCLEOTIDE SEQUENCE [LARGE SCALE GENOMIC DNA]</scope>
    <source>
        <strain evidence="13 15">DSM 22801</strain>
    </source>
</reference>
<evidence type="ECO:0000256" key="9">
    <source>
        <dbReference type="ARBA" id="ARBA00023201"/>
    </source>
</evidence>
<dbReference type="Pfam" id="PF00999">
    <property type="entry name" value="Na_H_Exchanger"/>
    <property type="match status" value="1"/>
</dbReference>
<reference evidence="12 14" key="2">
    <citation type="submission" date="2015-12" db="EMBL/GenBank/DDBJ databases">
        <authorList>
            <person name="Lauer A."/>
            <person name="Humrighouse B."/>
            <person name="Loparev V."/>
            <person name="Shewmaker P.L."/>
            <person name="Whitney A.M."/>
            <person name="McLaughlin R.W."/>
        </authorList>
    </citation>
    <scope>NUCLEOTIDE SEQUENCE [LARGE SCALE GENOMIC DNA]</scope>
    <source>
        <strain evidence="12 14">LMG 23085</strain>
    </source>
</reference>
<evidence type="ECO:0000256" key="4">
    <source>
        <dbReference type="ARBA" id="ARBA00022692"/>
    </source>
</evidence>
<dbReference type="AlphaFoldDB" id="A0A0S3K8K2"/>
<keyword evidence="14" id="KW-1185">Reference proteome</keyword>
<evidence type="ECO:0000256" key="3">
    <source>
        <dbReference type="ARBA" id="ARBA00022475"/>
    </source>
</evidence>
<keyword evidence="6" id="KW-0915">Sodium</keyword>
<protein>
    <submittedName>
        <fullName evidence="13">Na+/H+ antiporter</fullName>
    </submittedName>
    <submittedName>
        <fullName evidence="12">Sodium:proton antiporter</fullName>
    </submittedName>
</protein>
<keyword evidence="4 10" id="KW-0812">Transmembrane</keyword>
<dbReference type="EMBL" id="JXLC01000032">
    <property type="protein sequence ID" value="OJG86514.1"/>
    <property type="molecule type" value="Genomic_DNA"/>
</dbReference>
<dbReference type="GO" id="GO:0015385">
    <property type="term" value="F:sodium:proton antiporter activity"/>
    <property type="evidence" value="ECO:0007669"/>
    <property type="project" value="InterPro"/>
</dbReference>
<comment type="subcellular location">
    <subcellularLocation>
        <location evidence="1">Cell membrane</location>
        <topology evidence="1">Multi-pass membrane protein</topology>
    </subcellularLocation>
</comment>
<evidence type="ECO:0000313" key="14">
    <source>
        <dbReference type="Proteomes" id="UP000065511"/>
    </source>
</evidence>
<feature type="transmembrane region" description="Helical" evidence="10">
    <location>
        <begin position="81"/>
        <end position="103"/>
    </location>
</feature>